<proteinExistence type="predicted"/>
<evidence type="ECO:0000313" key="2">
    <source>
        <dbReference type="EMBL" id="GGI14010.1"/>
    </source>
</evidence>
<keyword evidence="3" id="KW-1185">Reference proteome</keyword>
<name>A0A8J3AJK7_9BACI</name>
<accession>A0A8J3AJK7</accession>
<gene>
    <name evidence="2" type="ORF">GCM10007380_20800</name>
</gene>
<feature type="transmembrane region" description="Helical" evidence="1">
    <location>
        <begin position="120"/>
        <end position="138"/>
    </location>
</feature>
<keyword evidence="1" id="KW-0472">Membrane</keyword>
<keyword evidence="1" id="KW-0812">Transmembrane</keyword>
<evidence type="ECO:0000256" key="1">
    <source>
        <dbReference type="SAM" id="Phobius"/>
    </source>
</evidence>
<protein>
    <submittedName>
        <fullName evidence="2">Uncharacterized protein</fullName>
    </submittedName>
</protein>
<comment type="caution">
    <text evidence="2">The sequence shown here is derived from an EMBL/GenBank/DDBJ whole genome shotgun (WGS) entry which is preliminary data.</text>
</comment>
<dbReference type="AlphaFoldDB" id="A0A8J3AJK7"/>
<dbReference type="OrthoDB" id="2453278at2"/>
<evidence type="ECO:0000313" key="3">
    <source>
        <dbReference type="Proteomes" id="UP000626244"/>
    </source>
</evidence>
<feature type="transmembrane region" description="Helical" evidence="1">
    <location>
        <begin position="12"/>
        <end position="29"/>
    </location>
</feature>
<keyword evidence="1" id="KW-1133">Transmembrane helix</keyword>
<reference evidence="3" key="1">
    <citation type="journal article" date="2019" name="Int. J. Syst. Evol. Microbiol.">
        <title>The Global Catalogue of Microorganisms (GCM) 10K type strain sequencing project: providing services to taxonomists for standard genome sequencing and annotation.</title>
        <authorList>
            <consortium name="The Broad Institute Genomics Platform"/>
            <consortium name="The Broad Institute Genome Sequencing Center for Infectious Disease"/>
            <person name="Wu L."/>
            <person name="Ma J."/>
        </authorList>
    </citation>
    <scope>NUCLEOTIDE SEQUENCE [LARGE SCALE GENOMIC DNA]</scope>
    <source>
        <strain evidence="3">CGMCC 1.14993</strain>
    </source>
</reference>
<dbReference type="Proteomes" id="UP000626244">
    <property type="component" value="Unassembled WGS sequence"/>
</dbReference>
<feature type="transmembrane region" description="Helical" evidence="1">
    <location>
        <begin position="69"/>
        <end position="88"/>
    </location>
</feature>
<dbReference type="EMBL" id="BMHB01000001">
    <property type="protein sequence ID" value="GGI14010.1"/>
    <property type="molecule type" value="Genomic_DNA"/>
</dbReference>
<feature type="transmembrane region" description="Helical" evidence="1">
    <location>
        <begin position="35"/>
        <end position="57"/>
    </location>
</feature>
<feature type="transmembrane region" description="Helical" evidence="1">
    <location>
        <begin position="94"/>
        <end position="113"/>
    </location>
</feature>
<sequence>MKELRYITINSLLLLAIVPLSLVGYFFAVHHESLFFIYECLLSIIVAGVFILAIIGVVKIQSKLKWISISILAFMIQFSVLSLFLGPFTKYPLFILYYFIAAIAFVLFILAISKVDKFKFIPIIFTVLSIILTLYMILLNNLWGNDLS</sequence>
<organism evidence="2 3">
    <name type="scientific">Gottfriedia solisilvae</name>
    <dbReference type="NCBI Taxonomy" id="1516104"/>
    <lineage>
        <taxon>Bacteria</taxon>
        <taxon>Bacillati</taxon>
        <taxon>Bacillota</taxon>
        <taxon>Bacilli</taxon>
        <taxon>Bacillales</taxon>
        <taxon>Bacillaceae</taxon>
        <taxon>Gottfriedia</taxon>
    </lineage>
</organism>